<organism evidence="2 3">
    <name type="scientific">Aspergillus aculeatus (strain ATCC 16872 / CBS 172.66 / WB 5094)</name>
    <dbReference type="NCBI Taxonomy" id="690307"/>
    <lineage>
        <taxon>Eukaryota</taxon>
        <taxon>Fungi</taxon>
        <taxon>Dikarya</taxon>
        <taxon>Ascomycota</taxon>
        <taxon>Pezizomycotina</taxon>
        <taxon>Eurotiomycetes</taxon>
        <taxon>Eurotiomycetidae</taxon>
        <taxon>Eurotiales</taxon>
        <taxon>Aspergillaceae</taxon>
        <taxon>Aspergillus</taxon>
        <taxon>Aspergillus subgen. Circumdati</taxon>
    </lineage>
</organism>
<dbReference type="VEuPathDB" id="FungiDB:ASPACDRAFT_82177"/>
<dbReference type="AlphaFoldDB" id="A0A1L9WGR0"/>
<dbReference type="OrthoDB" id="10052321at2759"/>
<dbReference type="STRING" id="690307.A0A1L9WGR0"/>
<dbReference type="PANTHER" id="PTHR28158">
    <property type="entry name" value="37S RIBOSOMAL PROTEIN S35, MITOCHONDRIAL"/>
    <property type="match status" value="1"/>
</dbReference>
<accession>A0A1L9WGR0</accession>
<dbReference type="PANTHER" id="PTHR28158:SF1">
    <property type="entry name" value="SMALL RIBOSOMAL SUBUNIT PROTEIN MS45"/>
    <property type="match status" value="1"/>
</dbReference>
<dbReference type="OMA" id="KGTGWRY"/>
<dbReference type="EMBL" id="KV878990">
    <property type="protein sequence ID" value="OJJ95333.1"/>
    <property type="molecule type" value="Genomic_DNA"/>
</dbReference>
<dbReference type="GeneID" id="30979858"/>
<feature type="region of interest" description="Disordered" evidence="1">
    <location>
        <begin position="350"/>
        <end position="383"/>
    </location>
</feature>
<evidence type="ECO:0000256" key="1">
    <source>
        <dbReference type="SAM" id="MobiDB-lite"/>
    </source>
</evidence>
<dbReference type="GO" id="GO:0032543">
    <property type="term" value="P:mitochondrial translation"/>
    <property type="evidence" value="ECO:0007669"/>
    <property type="project" value="TreeGrafter"/>
</dbReference>
<dbReference type="Proteomes" id="UP000184546">
    <property type="component" value="Unassembled WGS sequence"/>
</dbReference>
<dbReference type="InterPro" id="IPR021036">
    <property type="entry name" value="Ribosomal_mS45"/>
</dbReference>
<dbReference type="GO" id="GO:0003735">
    <property type="term" value="F:structural constituent of ribosome"/>
    <property type="evidence" value="ECO:0007669"/>
    <property type="project" value="TreeGrafter"/>
</dbReference>
<gene>
    <name evidence="2" type="ORF">ASPACDRAFT_82177</name>
</gene>
<evidence type="ECO:0000313" key="2">
    <source>
        <dbReference type="EMBL" id="OJJ95333.1"/>
    </source>
</evidence>
<name>A0A1L9WGR0_ASPA1</name>
<dbReference type="Pfam" id="PF12298">
    <property type="entry name" value="Bot1p"/>
    <property type="match status" value="1"/>
</dbReference>
<reference evidence="3" key="1">
    <citation type="journal article" date="2017" name="Genome Biol.">
        <title>Comparative genomics reveals high biological diversity and specific adaptations in the industrially and medically important fungal genus Aspergillus.</title>
        <authorList>
            <person name="de Vries R.P."/>
            <person name="Riley R."/>
            <person name="Wiebenga A."/>
            <person name="Aguilar-Osorio G."/>
            <person name="Amillis S."/>
            <person name="Uchima C.A."/>
            <person name="Anderluh G."/>
            <person name="Asadollahi M."/>
            <person name="Askin M."/>
            <person name="Barry K."/>
            <person name="Battaglia E."/>
            <person name="Bayram O."/>
            <person name="Benocci T."/>
            <person name="Braus-Stromeyer S.A."/>
            <person name="Caldana C."/>
            <person name="Canovas D."/>
            <person name="Cerqueira G.C."/>
            <person name="Chen F."/>
            <person name="Chen W."/>
            <person name="Choi C."/>
            <person name="Clum A."/>
            <person name="Dos Santos R.A."/>
            <person name="Damasio A.R."/>
            <person name="Diallinas G."/>
            <person name="Emri T."/>
            <person name="Fekete E."/>
            <person name="Flipphi M."/>
            <person name="Freyberg S."/>
            <person name="Gallo A."/>
            <person name="Gournas C."/>
            <person name="Habgood R."/>
            <person name="Hainaut M."/>
            <person name="Harispe M.L."/>
            <person name="Henrissat B."/>
            <person name="Hilden K.S."/>
            <person name="Hope R."/>
            <person name="Hossain A."/>
            <person name="Karabika E."/>
            <person name="Karaffa L."/>
            <person name="Karanyi Z."/>
            <person name="Krasevec N."/>
            <person name="Kuo A."/>
            <person name="Kusch H."/>
            <person name="LaButti K."/>
            <person name="Lagendijk E.L."/>
            <person name="Lapidus A."/>
            <person name="Levasseur A."/>
            <person name="Lindquist E."/>
            <person name="Lipzen A."/>
            <person name="Logrieco A.F."/>
            <person name="MacCabe A."/>
            <person name="Maekelae M.R."/>
            <person name="Malavazi I."/>
            <person name="Melin P."/>
            <person name="Meyer V."/>
            <person name="Mielnichuk N."/>
            <person name="Miskei M."/>
            <person name="Molnar A.P."/>
            <person name="Mule G."/>
            <person name="Ngan C.Y."/>
            <person name="Orejas M."/>
            <person name="Orosz E."/>
            <person name="Ouedraogo J.P."/>
            <person name="Overkamp K.M."/>
            <person name="Park H.-S."/>
            <person name="Perrone G."/>
            <person name="Piumi F."/>
            <person name="Punt P.J."/>
            <person name="Ram A.F."/>
            <person name="Ramon A."/>
            <person name="Rauscher S."/>
            <person name="Record E."/>
            <person name="Riano-Pachon D.M."/>
            <person name="Robert V."/>
            <person name="Roehrig J."/>
            <person name="Ruller R."/>
            <person name="Salamov A."/>
            <person name="Salih N.S."/>
            <person name="Samson R.A."/>
            <person name="Sandor E."/>
            <person name="Sanguinetti M."/>
            <person name="Schuetze T."/>
            <person name="Sepcic K."/>
            <person name="Shelest E."/>
            <person name="Sherlock G."/>
            <person name="Sophianopoulou V."/>
            <person name="Squina F.M."/>
            <person name="Sun H."/>
            <person name="Susca A."/>
            <person name="Todd R.B."/>
            <person name="Tsang A."/>
            <person name="Unkles S.E."/>
            <person name="van de Wiele N."/>
            <person name="van Rossen-Uffink D."/>
            <person name="Oliveira J.V."/>
            <person name="Vesth T.C."/>
            <person name="Visser J."/>
            <person name="Yu J.-H."/>
            <person name="Zhou M."/>
            <person name="Andersen M.R."/>
            <person name="Archer D.B."/>
            <person name="Baker S.E."/>
            <person name="Benoit I."/>
            <person name="Brakhage A.A."/>
            <person name="Braus G.H."/>
            <person name="Fischer R."/>
            <person name="Frisvad J.C."/>
            <person name="Goldman G.H."/>
            <person name="Houbraken J."/>
            <person name="Oakley B."/>
            <person name="Pocsi I."/>
            <person name="Scazzocchio C."/>
            <person name="Seiboth B."/>
            <person name="vanKuyk P.A."/>
            <person name="Wortman J."/>
            <person name="Dyer P.S."/>
            <person name="Grigoriev I.V."/>
        </authorList>
    </citation>
    <scope>NUCLEOTIDE SEQUENCE [LARGE SCALE GENOMIC DNA]</scope>
    <source>
        <strain evidence="3">ATCC 16872 / CBS 172.66 / WB 5094</strain>
    </source>
</reference>
<proteinExistence type="predicted"/>
<sequence>MAQRIPNHLVSNSLLPYLSSSPSTSLFRLTTAYTSSSLTNASRPASRSFSTTRPSQTKLRREMIRWLRGKGSELQHHIPGETNYLTHTNKPFPGNPLYRSDPILSEDLRNEIHHQVTVQNKSVRAVSVQYGVDMRRVAAVVRLVELENQMKEQGKSLALPYARAIHEMVPVTHLPEPEEKRKSHETINDLPVHRLTDPQIFYPVSESRQFNRIDAGRVFSAAPAMINKHAKRLEANPDETIRRITQESPANIEKVGKGDEEHQVLLPADARIPHPHMITHERNRLTIGKTEPAEVRQKYRERLEQETQVELQRKERAQQRLEMITQKVQPENSRFEFRFTDVVVSRETTGLTGRGHKAPGRRYGVPSYDRKKGQAKIPSRVEV</sequence>
<protein>
    <recommendedName>
        <fullName evidence="4">Ribosomal protein S35, mitochondrial</fullName>
    </recommendedName>
</protein>
<dbReference type="RefSeq" id="XP_020051673.1">
    <property type="nucleotide sequence ID" value="XM_020206044.1"/>
</dbReference>
<dbReference type="GO" id="GO:0005763">
    <property type="term" value="C:mitochondrial small ribosomal subunit"/>
    <property type="evidence" value="ECO:0007669"/>
    <property type="project" value="TreeGrafter"/>
</dbReference>
<evidence type="ECO:0000313" key="3">
    <source>
        <dbReference type="Proteomes" id="UP000184546"/>
    </source>
</evidence>
<evidence type="ECO:0008006" key="4">
    <source>
        <dbReference type="Google" id="ProtNLM"/>
    </source>
</evidence>
<keyword evidence="3" id="KW-1185">Reference proteome</keyword>